<name>A0A397RXF2_9MOLU</name>
<evidence type="ECO:0000313" key="2">
    <source>
        <dbReference type="Proteomes" id="UP000266506"/>
    </source>
</evidence>
<organism evidence="1 2">
    <name type="scientific">Anaeroplasma bactoclasticum</name>
    <dbReference type="NCBI Taxonomy" id="2088"/>
    <lineage>
        <taxon>Bacteria</taxon>
        <taxon>Bacillati</taxon>
        <taxon>Mycoplasmatota</taxon>
        <taxon>Mollicutes</taxon>
        <taxon>Anaeroplasmatales</taxon>
        <taxon>Anaeroplasmataceae</taxon>
        <taxon>Anaeroplasma</taxon>
    </lineage>
</organism>
<dbReference type="RefSeq" id="WP_119015891.1">
    <property type="nucleotide sequence ID" value="NZ_QXEV01000005.1"/>
</dbReference>
<accession>A0A397RXF2</accession>
<sequence>MNLTESYFKEKDSCFDYSYAGCYITPGKETTLRKIHINALKCEIINKQLQEVCEKYPGSDFIYYAYYIQDILLDDIM</sequence>
<reference evidence="1 2" key="1">
    <citation type="submission" date="2018-08" db="EMBL/GenBank/DDBJ databases">
        <title>Genomic Encyclopedia of Archaeal and Bacterial Type Strains, Phase II (KMG-II): from individual species to whole genera.</title>
        <authorList>
            <person name="Goeker M."/>
        </authorList>
    </citation>
    <scope>NUCLEOTIDE SEQUENCE [LARGE SCALE GENOMIC DNA]</scope>
    <source>
        <strain evidence="1 2">ATCC 27112</strain>
    </source>
</reference>
<dbReference type="AlphaFoldDB" id="A0A397RXF2"/>
<dbReference type="EMBL" id="QXEV01000005">
    <property type="protein sequence ID" value="RIA77942.1"/>
    <property type="molecule type" value="Genomic_DNA"/>
</dbReference>
<gene>
    <name evidence="1" type="ORF">EI71_00725</name>
</gene>
<keyword evidence="2" id="KW-1185">Reference proteome</keyword>
<comment type="caution">
    <text evidence="1">The sequence shown here is derived from an EMBL/GenBank/DDBJ whole genome shotgun (WGS) entry which is preliminary data.</text>
</comment>
<dbReference type="InParanoid" id="A0A397RXF2"/>
<dbReference type="Proteomes" id="UP000266506">
    <property type="component" value="Unassembled WGS sequence"/>
</dbReference>
<evidence type="ECO:0000313" key="1">
    <source>
        <dbReference type="EMBL" id="RIA77942.1"/>
    </source>
</evidence>
<protein>
    <submittedName>
        <fullName evidence="1">Uncharacterized protein</fullName>
    </submittedName>
</protein>
<proteinExistence type="predicted"/>